<dbReference type="CDD" id="cd20557">
    <property type="entry name" value="CYCLIN_ScPCL1-like"/>
    <property type="match status" value="1"/>
</dbReference>
<protein>
    <recommendedName>
        <fullName evidence="4">Cyclin-like protein</fullName>
    </recommendedName>
</protein>
<dbReference type="OrthoDB" id="244495at2759"/>
<dbReference type="Pfam" id="PF08613">
    <property type="entry name" value="Cyclin"/>
    <property type="match status" value="1"/>
</dbReference>
<name>A0A9P4NUX9_9PEZI</name>
<dbReference type="GO" id="GO:0016538">
    <property type="term" value="F:cyclin-dependent protein serine/threonine kinase regulator activity"/>
    <property type="evidence" value="ECO:0007669"/>
    <property type="project" value="TreeGrafter"/>
</dbReference>
<dbReference type="PANTHER" id="PTHR15615:SF27">
    <property type="entry name" value="PHO85 CYCLIN CLG1"/>
    <property type="match status" value="1"/>
</dbReference>
<accession>A0A9P4NUX9</accession>
<feature type="region of interest" description="Disordered" evidence="1">
    <location>
        <begin position="101"/>
        <end position="141"/>
    </location>
</feature>
<gene>
    <name evidence="2" type="ORF">EJ08DRAFT_669239</name>
</gene>
<dbReference type="GO" id="GO:0000307">
    <property type="term" value="C:cyclin-dependent protein kinase holoenzyme complex"/>
    <property type="evidence" value="ECO:0007669"/>
    <property type="project" value="TreeGrafter"/>
</dbReference>
<proteinExistence type="predicted"/>
<dbReference type="SUPFAM" id="SSF47954">
    <property type="entry name" value="Cyclin-like"/>
    <property type="match status" value="1"/>
</dbReference>
<evidence type="ECO:0000256" key="1">
    <source>
        <dbReference type="SAM" id="MobiDB-lite"/>
    </source>
</evidence>
<comment type="caution">
    <text evidence="2">The sequence shown here is derived from an EMBL/GenBank/DDBJ whole genome shotgun (WGS) entry which is preliminary data.</text>
</comment>
<dbReference type="PANTHER" id="PTHR15615">
    <property type="match status" value="1"/>
</dbReference>
<dbReference type="Proteomes" id="UP000800235">
    <property type="component" value="Unassembled WGS sequence"/>
</dbReference>
<reference evidence="2" key="1">
    <citation type="journal article" date="2020" name="Stud. Mycol.">
        <title>101 Dothideomycetes genomes: a test case for predicting lifestyles and emergence of pathogens.</title>
        <authorList>
            <person name="Haridas S."/>
            <person name="Albert R."/>
            <person name="Binder M."/>
            <person name="Bloem J."/>
            <person name="Labutti K."/>
            <person name="Salamov A."/>
            <person name="Andreopoulos B."/>
            <person name="Baker S."/>
            <person name="Barry K."/>
            <person name="Bills G."/>
            <person name="Bluhm B."/>
            <person name="Cannon C."/>
            <person name="Castanera R."/>
            <person name="Culley D."/>
            <person name="Daum C."/>
            <person name="Ezra D."/>
            <person name="Gonzalez J."/>
            <person name="Henrissat B."/>
            <person name="Kuo A."/>
            <person name="Liang C."/>
            <person name="Lipzen A."/>
            <person name="Lutzoni F."/>
            <person name="Magnuson J."/>
            <person name="Mondo S."/>
            <person name="Nolan M."/>
            <person name="Ohm R."/>
            <person name="Pangilinan J."/>
            <person name="Park H.-J."/>
            <person name="Ramirez L."/>
            <person name="Alfaro M."/>
            <person name="Sun H."/>
            <person name="Tritt A."/>
            <person name="Yoshinaga Y."/>
            <person name="Zwiers L.-H."/>
            <person name="Turgeon B."/>
            <person name="Goodwin S."/>
            <person name="Spatafora J."/>
            <person name="Crous P."/>
            <person name="Grigoriev I."/>
        </authorList>
    </citation>
    <scope>NUCLEOTIDE SEQUENCE</scope>
    <source>
        <strain evidence="2">CBS 130266</strain>
    </source>
</reference>
<feature type="compositionally biased region" description="Low complexity" evidence="1">
    <location>
        <begin position="119"/>
        <end position="132"/>
    </location>
</feature>
<feature type="compositionally biased region" description="Low complexity" evidence="1">
    <location>
        <begin position="372"/>
        <end position="382"/>
    </location>
</feature>
<feature type="region of interest" description="Disordered" evidence="1">
    <location>
        <begin position="311"/>
        <end position="342"/>
    </location>
</feature>
<sequence>MPSFYAERQLPLTPPEYNTGYQSNGCVSTQFPQQTYASHGLGRQDESGYVYNGRYGLPQASAHIHPSLLHQQHQQSFNHSAVGRYTDSVVGLPLPPVRSFDLPSAPAPQYHQQHDYRSQFESQHSQQQQPQPKAKEEKPVGGVSAQLDYDMDWMTDFVSDMAAKIVQPGKPSHDGFRSWVHGVLCATRLPAATIILSLHYLSRRMTMLQGTPHDGQIYRMLTVALIMGSKFLDDNTFINRSWADVSLIEVKTLNQIELEWLTSIDFRLHRGEDTSGFSEWQSCWKDWEAQALARGARSLKLSPLDTSVQHHSHRQTLKTFSPQSSQSAFPPPSAQDYSAISQQSHYHTPAYAPYDPWLIRRPANETSPASAPHTGPTTPEYYGGPGTWAPIDNSGAYNFSARPYGFTPLPQPRPQSHTQAPAAAYTPFTPQYHSNAWTNHPMHCNCGHCNRGHMNYFMAPNFGPQIIAA</sequence>
<evidence type="ECO:0000313" key="2">
    <source>
        <dbReference type="EMBL" id="KAF2432744.1"/>
    </source>
</evidence>
<dbReference type="EMBL" id="MU007024">
    <property type="protein sequence ID" value="KAF2432744.1"/>
    <property type="molecule type" value="Genomic_DNA"/>
</dbReference>
<evidence type="ECO:0000313" key="3">
    <source>
        <dbReference type="Proteomes" id="UP000800235"/>
    </source>
</evidence>
<dbReference type="AlphaFoldDB" id="A0A9P4NUX9"/>
<dbReference type="GO" id="GO:0005634">
    <property type="term" value="C:nucleus"/>
    <property type="evidence" value="ECO:0007669"/>
    <property type="project" value="TreeGrafter"/>
</dbReference>
<dbReference type="Gene3D" id="1.10.472.10">
    <property type="entry name" value="Cyclin-like"/>
    <property type="match status" value="1"/>
</dbReference>
<dbReference type="InterPro" id="IPR013922">
    <property type="entry name" value="Cyclin_PHO80-like"/>
</dbReference>
<organism evidence="2 3">
    <name type="scientific">Tothia fuscella</name>
    <dbReference type="NCBI Taxonomy" id="1048955"/>
    <lineage>
        <taxon>Eukaryota</taxon>
        <taxon>Fungi</taxon>
        <taxon>Dikarya</taxon>
        <taxon>Ascomycota</taxon>
        <taxon>Pezizomycotina</taxon>
        <taxon>Dothideomycetes</taxon>
        <taxon>Pleosporomycetidae</taxon>
        <taxon>Venturiales</taxon>
        <taxon>Cylindrosympodiaceae</taxon>
        <taxon>Tothia</taxon>
    </lineage>
</organism>
<evidence type="ECO:0008006" key="4">
    <source>
        <dbReference type="Google" id="ProtNLM"/>
    </source>
</evidence>
<keyword evidence="3" id="KW-1185">Reference proteome</keyword>
<dbReference type="GO" id="GO:0019901">
    <property type="term" value="F:protein kinase binding"/>
    <property type="evidence" value="ECO:0007669"/>
    <property type="project" value="InterPro"/>
</dbReference>
<feature type="region of interest" description="Disordered" evidence="1">
    <location>
        <begin position="1"/>
        <end position="25"/>
    </location>
</feature>
<dbReference type="InterPro" id="IPR036915">
    <property type="entry name" value="Cyclin-like_sf"/>
</dbReference>
<feature type="region of interest" description="Disordered" evidence="1">
    <location>
        <begin position="362"/>
        <end position="383"/>
    </location>
</feature>